<dbReference type="SUPFAM" id="SSF46689">
    <property type="entry name" value="Homeodomain-like"/>
    <property type="match status" value="1"/>
</dbReference>
<dbReference type="PANTHER" id="PTHR30055">
    <property type="entry name" value="HTH-TYPE TRANSCRIPTIONAL REGULATOR RUTR"/>
    <property type="match status" value="1"/>
</dbReference>
<comment type="caution">
    <text evidence="6">The sequence shown here is derived from an EMBL/GenBank/DDBJ whole genome shotgun (WGS) entry which is preliminary data.</text>
</comment>
<dbReference type="PROSITE" id="PS50977">
    <property type="entry name" value="HTH_TETR_2"/>
    <property type="match status" value="1"/>
</dbReference>
<dbReference type="InterPro" id="IPR001647">
    <property type="entry name" value="HTH_TetR"/>
</dbReference>
<gene>
    <name evidence="6" type="ORF">COO09_24565</name>
</gene>
<dbReference type="GO" id="GO:0000976">
    <property type="term" value="F:transcription cis-regulatory region binding"/>
    <property type="evidence" value="ECO:0007669"/>
    <property type="project" value="TreeGrafter"/>
</dbReference>
<dbReference type="PANTHER" id="PTHR30055:SF234">
    <property type="entry name" value="HTH-TYPE TRANSCRIPTIONAL REGULATOR BETI"/>
    <property type="match status" value="1"/>
</dbReference>
<dbReference type="GO" id="GO:0003700">
    <property type="term" value="F:DNA-binding transcription factor activity"/>
    <property type="evidence" value="ECO:0007669"/>
    <property type="project" value="TreeGrafter"/>
</dbReference>
<dbReference type="OrthoDB" id="2356263at2"/>
<keyword evidence="2 4" id="KW-0238">DNA-binding</keyword>
<dbReference type="SUPFAM" id="SSF48498">
    <property type="entry name" value="Tetracyclin repressor-like, C-terminal domain"/>
    <property type="match status" value="1"/>
</dbReference>
<feature type="DNA-binding region" description="H-T-H motif" evidence="4">
    <location>
        <begin position="35"/>
        <end position="54"/>
    </location>
</feature>
<dbReference type="Proteomes" id="UP000218934">
    <property type="component" value="Unassembled WGS sequence"/>
</dbReference>
<keyword evidence="1" id="KW-0805">Transcription regulation</keyword>
<dbReference type="InterPro" id="IPR050109">
    <property type="entry name" value="HTH-type_TetR-like_transc_reg"/>
</dbReference>
<dbReference type="InterPro" id="IPR009057">
    <property type="entry name" value="Homeodomain-like_sf"/>
</dbReference>
<evidence type="ECO:0000313" key="6">
    <source>
        <dbReference type="EMBL" id="PCE39624.1"/>
    </source>
</evidence>
<dbReference type="RefSeq" id="WP_083215767.1">
    <property type="nucleotide sequence ID" value="NZ_CP023449.1"/>
</dbReference>
<dbReference type="Pfam" id="PF00440">
    <property type="entry name" value="TetR_N"/>
    <property type="match status" value="1"/>
</dbReference>
<proteinExistence type="predicted"/>
<keyword evidence="7" id="KW-1185">Reference proteome</keyword>
<evidence type="ECO:0000256" key="4">
    <source>
        <dbReference type="PROSITE-ProRule" id="PRU00335"/>
    </source>
</evidence>
<dbReference type="EMBL" id="NWUF01000058">
    <property type="protein sequence ID" value="PCE39624.1"/>
    <property type="molecule type" value="Genomic_DNA"/>
</dbReference>
<dbReference type="InterPro" id="IPR041586">
    <property type="entry name" value="PsrA_TetR_C"/>
</dbReference>
<accession>A0A2A4FPH8</accession>
<evidence type="ECO:0000256" key="1">
    <source>
        <dbReference type="ARBA" id="ARBA00023015"/>
    </source>
</evidence>
<sequence length="215" mass="23937">MKADSNPEPQVGAPRDRILRAAEHLFAVKGLHGAGLREIAREADVNVNLITYYFRTKEELYLQVYQVRSLQINGLREKLLEQLDLKYSPASPPVAEILRAFVHPFFDLKAKSPDVWTNVVHSYMREIGTDVWRTINESSLQPAVRRFTTVLHRSLPSAQRSDIVFILGMAAYSSLIGAAPSDPALIDDGLPRNLPLAEIEDKLVLALTAAAHALS</sequence>
<reference evidence="6 7" key="1">
    <citation type="submission" date="2017-09" db="EMBL/GenBank/DDBJ databases">
        <title>The Catabolism of 3,6-Dichlorosalicylic acid is Initiated by the Cytochrome P450 Monooxygenase DsmABC in Rhizorhabdus dicambivorans Ndbn-20.</title>
        <authorList>
            <person name="Na L."/>
        </authorList>
    </citation>
    <scope>NUCLEOTIDE SEQUENCE [LARGE SCALE GENOMIC DNA]</scope>
    <source>
        <strain evidence="6 7">Ndbn-20m</strain>
    </source>
</reference>
<evidence type="ECO:0000256" key="2">
    <source>
        <dbReference type="ARBA" id="ARBA00023125"/>
    </source>
</evidence>
<dbReference type="Pfam" id="PF17939">
    <property type="entry name" value="TetR_C_30"/>
    <property type="match status" value="1"/>
</dbReference>
<protein>
    <submittedName>
        <fullName evidence="6">TetR/AcrR family transcriptional regulator</fullName>
    </submittedName>
</protein>
<dbReference type="AlphaFoldDB" id="A0A2A4FPH8"/>
<keyword evidence="3" id="KW-0804">Transcription</keyword>
<name>A0A2A4FPH8_9SPHN</name>
<feature type="domain" description="HTH tetR-type" evidence="5">
    <location>
        <begin position="12"/>
        <end position="72"/>
    </location>
</feature>
<dbReference type="InterPro" id="IPR036271">
    <property type="entry name" value="Tet_transcr_reg_TetR-rel_C_sf"/>
</dbReference>
<organism evidence="6 7">
    <name type="scientific">Rhizorhabdus dicambivorans</name>
    <dbReference type="NCBI Taxonomy" id="1850238"/>
    <lineage>
        <taxon>Bacteria</taxon>
        <taxon>Pseudomonadati</taxon>
        <taxon>Pseudomonadota</taxon>
        <taxon>Alphaproteobacteria</taxon>
        <taxon>Sphingomonadales</taxon>
        <taxon>Sphingomonadaceae</taxon>
        <taxon>Rhizorhabdus</taxon>
    </lineage>
</organism>
<evidence type="ECO:0000259" key="5">
    <source>
        <dbReference type="PROSITE" id="PS50977"/>
    </source>
</evidence>
<dbReference type="PRINTS" id="PR00455">
    <property type="entry name" value="HTHTETR"/>
</dbReference>
<dbReference type="KEGG" id="rdi:CMV14_19425"/>
<evidence type="ECO:0000256" key="3">
    <source>
        <dbReference type="ARBA" id="ARBA00023163"/>
    </source>
</evidence>
<evidence type="ECO:0000313" key="7">
    <source>
        <dbReference type="Proteomes" id="UP000218934"/>
    </source>
</evidence>
<dbReference type="Gene3D" id="1.10.357.10">
    <property type="entry name" value="Tetracycline Repressor, domain 2"/>
    <property type="match status" value="1"/>
</dbReference>